<dbReference type="RefSeq" id="WP_188976775.1">
    <property type="nucleotide sequence ID" value="NZ_BMPG01000001.1"/>
</dbReference>
<reference evidence="19" key="2">
    <citation type="submission" date="2020-09" db="EMBL/GenBank/DDBJ databases">
        <authorList>
            <person name="Sun Q."/>
            <person name="Ohkuma M."/>
        </authorList>
    </citation>
    <scope>NUCLEOTIDE SEQUENCE</scope>
    <source>
        <strain evidence="19">JCM 19596</strain>
    </source>
</reference>
<dbReference type="SMART" id="SM00060">
    <property type="entry name" value="FN3"/>
    <property type="match status" value="3"/>
</dbReference>
<feature type="compositionally biased region" description="Gly residues" evidence="17">
    <location>
        <begin position="163"/>
        <end position="186"/>
    </location>
</feature>
<evidence type="ECO:0000313" key="19">
    <source>
        <dbReference type="EMBL" id="GGL55194.1"/>
    </source>
</evidence>
<name>A0A830FA77_9EURY</name>
<keyword evidence="15" id="KW-0675">Receptor</keyword>
<evidence type="ECO:0000256" key="11">
    <source>
        <dbReference type="ARBA" id="ARBA00022989"/>
    </source>
</evidence>
<feature type="region of interest" description="Disordered" evidence="17">
    <location>
        <begin position="236"/>
        <end position="272"/>
    </location>
</feature>
<keyword evidence="20" id="KW-1185">Reference proteome</keyword>
<evidence type="ECO:0000256" key="5">
    <source>
        <dbReference type="ARBA" id="ARBA00022692"/>
    </source>
</evidence>
<evidence type="ECO:0000256" key="13">
    <source>
        <dbReference type="ARBA" id="ARBA00023137"/>
    </source>
</evidence>
<comment type="caution">
    <text evidence="19">The sequence shown here is derived from an EMBL/GenBank/DDBJ whole genome shotgun (WGS) entry which is preliminary data.</text>
</comment>
<dbReference type="Pfam" id="PF12810">
    <property type="entry name" value="ALK_LTK_GRD"/>
    <property type="match status" value="1"/>
</dbReference>
<evidence type="ECO:0000256" key="2">
    <source>
        <dbReference type="ARBA" id="ARBA00011902"/>
    </source>
</evidence>
<dbReference type="InterPro" id="IPR036116">
    <property type="entry name" value="FN3_sf"/>
</dbReference>
<dbReference type="PANTHER" id="PTHR46708:SF2">
    <property type="entry name" value="FIBRONECTIN TYPE-III DOMAIN-CONTAINING PROTEIN"/>
    <property type="match status" value="1"/>
</dbReference>
<evidence type="ECO:0000313" key="20">
    <source>
        <dbReference type="Proteomes" id="UP000607197"/>
    </source>
</evidence>
<dbReference type="GO" id="GO:0005886">
    <property type="term" value="C:plasma membrane"/>
    <property type="evidence" value="ECO:0007669"/>
    <property type="project" value="UniProtKB-SubCell"/>
</dbReference>
<evidence type="ECO:0000256" key="6">
    <source>
        <dbReference type="ARBA" id="ARBA00022729"/>
    </source>
</evidence>
<evidence type="ECO:0000256" key="16">
    <source>
        <dbReference type="ARBA" id="ARBA00023180"/>
    </source>
</evidence>
<protein>
    <recommendedName>
        <fullName evidence="2">receptor protein-tyrosine kinase</fullName>
        <ecNumber evidence="2">2.7.10.1</ecNumber>
    </recommendedName>
</protein>
<keyword evidence="13" id="KW-0829">Tyrosine-protein kinase</keyword>
<keyword evidence="16" id="KW-0325">Glycoprotein</keyword>
<dbReference type="SUPFAM" id="SSF49265">
    <property type="entry name" value="Fibronectin type III"/>
    <property type="match status" value="2"/>
</dbReference>
<dbReference type="Gene3D" id="2.60.40.10">
    <property type="entry name" value="Immunoglobulins"/>
    <property type="match status" value="4"/>
</dbReference>
<feature type="region of interest" description="Disordered" evidence="17">
    <location>
        <begin position="163"/>
        <end position="196"/>
    </location>
</feature>
<evidence type="ECO:0000256" key="10">
    <source>
        <dbReference type="ARBA" id="ARBA00022840"/>
    </source>
</evidence>
<organism evidence="19 20">
    <name type="scientific">Halocalculus aciditolerans</name>
    <dbReference type="NCBI Taxonomy" id="1383812"/>
    <lineage>
        <taxon>Archaea</taxon>
        <taxon>Methanobacteriati</taxon>
        <taxon>Methanobacteriota</taxon>
        <taxon>Stenosarchaea group</taxon>
        <taxon>Halobacteria</taxon>
        <taxon>Halobacteriales</taxon>
        <taxon>Halobacteriaceae</taxon>
        <taxon>Halocalculus</taxon>
    </lineage>
</organism>
<dbReference type="InterPro" id="IPR013783">
    <property type="entry name" value="Ig-like_fold"/>
</dbReference>
<keyword evidence="6" id="KW-0732">Signal</keyword>
<feature type="domain" description="Fibronectin type-III" evidence="18">
    <location>
        <begin position="268"/>
        <end position="354"/>
    </location>
</feature>
<evidence type="ECO:0000256" key="14">
    <source>
        <dbReference type="ARBA" id="ARBA00023157"/>
    </source>
</evidence>
<keyword evidence="7" id="KW-0677">Repeat</keyword>
<accession>A0A830FA77</accession>
<evidence type="ECO:0000256" key="12">
    <source>
        <dbReference type="ARBA" id="ARBA00023136"/>
    </source>
</evidence>
<feature type="region of interest" description="Disordered" evidence="17">
    <location>
        <begin position="139"/>
        <end position="158"/>
    </location>
</feature>
<keyword evidence="10" id="KW-0067">ATP-binding</keyword>
<dbReference type="InterPro" id="IPR055163">
    <property type="entry name" value="ALK/LTK-like_GRD"/>
</dbReference>
<gene>
    <name evidence="19" type="ORF">GCM10009039_11640</name>
</gene>
<evidence type="ECO:0000256" key="1">
    <source>
        <dbReference type="ARBA" id="ARBA00004251"/>
    </source>
</evidence>
<keyword evidence="9" id="KW-0418">Kinase</keyword>
<keyword evidence="11" id="KW-1133">Transmembrane helix</keyword>
<dbReference type="Pfam" id="PF00041">
    <property type="entry name" value="fn3"/>
    <property type="match status" value="1"/>
</dbReference>
<feature type="domain" description="Fibronectin type-III" evidence="18">
    <location>
        <begin position="543"/>
        <end position="623"/>
    </location>
</feature>
<dbReference type="InterPro" id="IPR003961">
    <property type="entry name" value="FN3_dom"/>
</dbReference>
<evidence type="ECO:0000256" key="8">
    <source>
        <dbReference type="ARBA" id="ARBA00022741"/>
    </source>
</evidence>
<evidence type="ECO:0000259" key="18">
    <source>
        <dbReference type="PROSITE" id="PS50853"/>
    </source>
</evidence>
<keyword evidence="14" id="KW-1015">Disulfide bond</keyword>
<keyword evidence="8" id="KW-0547">Nucleotide-binding</keyword>
<keyword evidence="3" id="KW-1003">Cell membrane</keyword>
<sequence length="623" mass="62467">MVTDTISWDSWGHYTWTVPQGVSSIDVTLEGAAGGSNSDVSGGVGGLVKATVPVSGGDTIEVYVGGGGDNPTYDNDYDHWGGWNGGGDGGQYETYGVGGGGGGATDIRINGTSLSDRVLVAAGGGGIATDNYSVELAGGDGGGDTGDDGEYASYNNLFAGEGGTQSAGGKGGDNGGEAGSLGAGGDGDSDSYDPNKLGAGGGGGGYYGGGGGGAKTNKEIGAGGGGSNYVAGIATSTRNNQGGAQPDPSVSSVDGSASITYEVPPPGTPQDVSQTVVGDGTIDVSWSAGSGGVADHYELAKSEDGGSWSLVDGNVAGTSTAVSVSPGVDTFRWRVRAVNDSGSSSWGYSATVSTDIDGLSVTSVGAGSVSVSWSDDAPQKDGAAVYIAESSGSSTGDYSLDQTTSASATSATITGLVNGRTYYVRVAAQYDGGTNSPLSNEVSATTDLPAPTLESLDASTPREITLSIAKNDNNPEGVLEIWRATQSGVRSNGVHFTDVDDTTTSYTDTGRLDGVTYHYMITRNTNDAYTDSGELSATTILPAPTNLSYAAVDEDGADLSWTNNANNGSYRVDIRHNGGSWTTVASGIPRSDEAYSLSGLLHGEEYDARVLIETSDAGPVEDV</sequence>
<comment type="subcellular location">
    <subcellularLocation>
        <location evidence="1">Cell membrane</location>
        <topology evidence="1">Single-pass type I membrane protein</topology>
    </subcellularLocation>
</comment>
<dbReference type="GO" id="GO:0004714">
    <property type="term" value="F:transmembrane receptor protein tyrosine kinase activity"/>
    <property type="evidence" value="ECO:0007669"/>
    <property type="project" value="UniProtKB-EC"/>
</dbReference>
<dbReference type="InterPro" id="IPR050991">
    <property type="entry name" value="ECM_Regulatory_Proteins"/>
</dbReference>
<feature type="compositionally biased region" description="Polar residues" evidence="17">
    <location>
        <begin position="236"/>
        <end position="259"/>
    </location>
</feature>
<evidence type="ECO:0000256" key="7">
    <source>
        <dbReference type="ARBA" id="ARBA00022737"/>
    </source>
</evidence>
<evidence type="ECO:0000256" key="17">
    <source>
        <dbReference type="SAM" id="MobiDB-lite"/>
    </source>
</evidence>
<dbReference type="PROSITE" id="PS50853">
    <property type="entry name" value="FN3"/>
    <property type="match status" value="3"/>
</dbReference>
<keyword evidence="12" id="KW-0472">Membrane</keyword>
<evidence type="ECO:0000256" key="3">
    <source>
        <dbReference type="ARBA" id="ARBA00022475"/>
    </source>
</evidence>
<dbReference type="CDD" id="cd00063">
    <property type="entry name" value="FN3"/>
    <property type="match status" value="3"/>
</dbReference>
<feature type="domain" description="Fibronectin type-III" evidence="18">
    <location>
        <begin position="355"/>
        <end position="449"/>
    </location>
</feature>
<dbReference type="EMBL" id="BMPG01000001">
    <property type="protein sequence ID" value="GGL55194.1"/>
    <property type="molecule type" value="Genomic_DNA"/>
</dbReference>
<keyword evidence="4" id="KW-0808">Transferase</keyword>
<dbReference type="Proteomes" id="UP000607197">
    <property type="component" value="Unassembled WGS sequence"/>
</dbReference>
<evidence type="ECO:0000256" key="9">
    <source>
        <dbReference type="ARBA" id="ARBA00022777"/>
    </source>
</evidence>
<dbReference type="EC" id="2.7.10.1" evidence="2"/>
<dbReference type="OrthoDB" id="206598at2157"/>
<keyword evidence="5" id="KW-0812">Transmembrane</keyword>
<proteinExistence type="predicted"/>
<dbReference type="AlphaFoldDB" id="A0A830FA77"/>
<reference evidence="19" key="1">
    <citation type="journal article" date="2014" name="Int. J. Syst. Evol. Microbiol.">
        <title>Complete genome sequence of Corynebacterium casei LMG S-19264T (=DSM 44701T), isolated from a smear-ripened cheese.</title>
        <authorList>
            <consortium name="US DOE Joint Genome Institute (JGI-PGF)"/>
            <person name="Walter F."/>
            <person name="Albersmeier A."/>
            <person name="Kalinowski J."/>
            <person name="Ruckert C."/>
        </authorList>
    </citation>
    <scope>NUCLEOTIDE SEQUENCE</scope>
    <source>
        <strain evidence="19">JCM 19596</strain>
    </source>
</reference>
<dbReference type="GO" id="GO:0005524">
    <property type="term" value="F:ATP binding"/>
    <property type="evidence" value="ECO:0007669"/>
    <property type="project" value="UniProtKB-KW"/>
</dbReference>
<dbReference type="PANTHER" id="PTHR46708">
    <property type="entry name" value="TENASCIN"/>
    <property type="match status" value="1"/>
</dbReference>
<evidence type="ECO:0000256" key="15">
    <source>
        <dbReference type="ARBA" id="ARBA00023170"/>
    </source>
</evidence>
<evidence type="ECO:0000256" key="4">
    <source>
        <dbReference type="ARBA" id="ARBA00022679"/>
    </source>
</evidence>